<dbReference type="Gene3D" id="2.60.40.1240">
    <property type="match status" value="1"/>
</dbReference>
<proteinExistence type="predicted"/>
<organism evidence="4 5">
    <name type="scientific">Streptomyces catenulae</name>
    <dbReference type="NCBI Taxonomy" id="66875"/>
    <lineage>
        <taxon>Bacteria</taxon>
        <taxon>Bacillati</taxon>
        <taxon>Actinomycetota</taxon>
        <taxon>Actinomycetes</taxon>
        <taxon>Kitasatosporales</taxon>
        <taxon>Streptomycetaceae</taxon>
        <taxon>Streptomyces</taxon>
    </lineage>
</organism>
<dbReference type="InterPro" id="IPR029050">
    <property type="entry name" value="Immunoprotect_excell_Ig-like"/>
</dbReference>
<keyword evidence="3" id="KW-0812">Transmembrane</keyword>
<keyword evidence="3" id="KW-1133">Transmembrane helix</keyword>
<feature type="transmembrane region" description="Helical" evidence="3">
    <location>
        <begin position="105"/>
        <end position="132"/>
    </location>
</feature>
<keyword evidence="3" id="KW-0472">Membrane</keyword>
<keyword evidence="5" id="KW-1185">Reference proteome</keyword>
<accession>A0ABV2Z7R4</accession>
<sequence length="296" mass="30648">MSVPAPPGDQQPTGRPDGAGRDPWAPPPPGAEPVGPAPYPVVAPWGAPQPRNGMGISALVLGFTGVVLAAFIVLFWLAWLPAVLALIFGGIGISQARKGVATNRGMALAGVLLGGLGLLISTASLIFTVVLVDKAIDHARTEIKEAKASAQASRKAEAAAEKARHLAFGETYTFSDGLKVTVGKPVPFTPDEFANGHAEGNKAIEVTVTVVNTGEKRVRIKTGLPDVSDADGASAELVIDGSGRQKVLDGYVLPGRTMVGAYAFSLPPKAAGRAEVEFSPDAMELDDAYWSGRLGH</sequence>
<keyword evidence="1" id="KW-0732">Signal</keyword>
<evidence type="ECO:0000313" key="5">
    <source>
        <dbReference type="Proteomes" id="UP001550853"/>
    </source>
</evidence>
<dbReference type="Proteomes" id="UP001550853">
    <property type="component" value="Unassembled WGS sequence"/>
</dbReference>
<name>A0ABV2Z7R4_9ACTN</name>
<evidence type="ECO:0000256" key="1">
    <source>
        <dbReference type="ARBA" id="ARBA00022729"/>
    </source>
</evidence>
<feature type="compositionally biased region" description="Pro residues" evidence="2">
    <location>
        <begin position="24"/>
        <end position="35"/>
    </location>
</feature>
<reference evidence="4 5" key="1">
    <citation type="submission" date="2024-06" db="EMBL/GenBank/DDBJ databases">
        <title>The Natural Products Discovery Center: Release of the First 8490 Sequenced Strains for Exploring Actinobacteria Biosynthetic Diversity.</title>
        <authorList>
            <person name="Kalkreuter E."/>
            <person name="Kautsar S.A."/>
            <person name="Yang D."/>
            <person name="Bader C.D."/>
            <person name="Teijaro C.N."/>
            <person name="Fluegel L."/>
            <person name="Davis C.M."/>
            <person name="Simpson J.R."/>
            <person name="Lauterbach L."/>
            <person name="Steele A.D."/>
            <person name="Gui C."/>
            <person name="Meng S."/>
            <person name="Li G."/>
            <person name="Viehrig K."/>
            <person name="Ye F."/>
            <person name="Su P."/>
            <person name="Kiefer A.F."/>
            <person name="Nichols A."/>
            <person name="Cepeda A.J."/>
            <person name="Yan W."/>
            <person name="Fan B."/>
            <person name="Jiang Y."/>
            <person name="Adhikari A."/>
            <person name="Zheng C.-J."/>
            <person name="Schuster L."/>
            <person name="Cowan T.M."/>
            <person name="Smanski M.J."/>
            <person name="Chevrette M.G."/>
            <person name="De Carvalho L.P.S."/>
            <person name="Shen B."/>
        </authorList>
    </citation>
    <scope>NUCLEOTIDE SEQUENCE [LARGE SCALE GENOMIC DNA]</scope>
    <source>
        <strain evidence="4 5">NPDC033039</strain>
    </source>
</reference>
<evidence type="ECO:0000256" key="2">
    <source>
        <dbReference type="SAM" id="MobiDB-lite"/>
    </source>
</evidence>
<protein>
    <recommendedName>
        <fullName evidence="6">DUF4190 domain-containing protein</fullName>
    </recommendedName>
</protein>
<gene>
    <name evidence="4" type="ORF">AB0E61_28575</name>
</gene>
<evidence type="ECO:0000256" key="3">
    <source>
        <dbReference type="SAM" id="Phobius"/>
    </source>
</evidence>
<comment type="caution">
    <text evidence="4">The sequence shown here is derived from an EMBL/GenBank/DDBJ whole genome shotgun (WGS) entry which is preliminary data.</text>
</comment>
<evidence type="ECO:0008006" key="6">
    <source>
        <dbReference type="Google" id="ProtNLM"/>
    </source>
</evidence>
<dbReference type="RefSeq" id="WP_030288705.1">
    <property type="nucleotide sequence ID" value="NZ_JBEZVI010000034.1"/>
</dbReference>
<feature type="transmembrane region" description="Helical" evidence="3">
    <location>
        <begin position="60"/>
        <end position="93"/>
    </location>
</feature>
<feature type="region of interest" description="Disordered" evidence="2">
    <location>
        <begin position="1"/>
        <end position="35"/>
    </location>
</feature>
<dbReference type="EMBL" id="JBEZVI010000034">
    <property type="protein sequence ID" value="MEU3714042.1"/>
    <property type="molecule type" value="Genomic_DNA"/>
</dbReference>
<evidence type="ECO:0000313" key="4">
    <source>
        <dbReference type="EMBL" id="MEU3714042.1"/>
    </source>
</evidence>